<dbReference type="Gene3D" id="3.30.499.10">
    <property type="entry name" value="Aconitase, domain 3"/>
    <property type="match status" value="2"/>
</dbReference>
<dbReference type="PRINTS" id="PR00415">
    <property type="entry name" value="ACONITASE"/>
</dbReference>
<reference evidence="9 10" key="1">
    <citation type="journal article" date="2014" name="Genome Announc.">
        <title>Genome Sequence of Youngiibacter fragilis, the Type Strain of the Genus Youngiibacter.</title>
        <authorList>
            <person name="Wawrik C.B."/>
            <person name="Callaghan A.V."/>
            <person name="Stamps B.W."/>
            <person name="Wawrik B."/>
        </authorList>
    </citation>
    <scope>NUCLEOTIDE SEQUENCE [LARGE SCALE GENOMIC DNA]</scope>
    <source>
        <strain evidence="9 10">232.1</strain>
    </source>
</reference>
<keyword evidence="9" id="KW-0456">Lyase</keyword>
<dbReference type="SUPFAM" id="SSF52016">
    <property type="entry name" value="LeuD/IlvD-like"/>
    <property type="match status" value="1"/>
</dbReference>
<keyword evidence="10" id="KW-1185">Reference proteome</keyword>
<dbReference type="EC" id="4.2.1.3" evidence="9"/>
<dbReference type="Pfam" id="PF00694">
    <property type="entry name" value="Aconitase_C"/>
    <property type="match status" value="1"/>
</dbReference>
<dbReference type="InterPro" id="IPR036008">
    <property type="entry name" value="Aconitase_4Fe-4S_dom"/>
</dbReference>
<dbReference type="GO" id="GO:0046872">
    <property type="term" value="F:metal ion binding"/>
    <property type="evidence" value="ECO:0007669"/>
    <property type="project" value="UniProtKB-KW"/>
</dbReference>
<evidence type="ECO:0000259" key="8">
    <source>
        <dbReference type="Pfam" id="PF00694"/>
    </source>
</evidence>
<comment type="subunit">
    <text evidence="3">Monomer.</text>
</comment>
<dbReference type="InterPro" id="IPR050926">
    <property type="entry name" value="Aconitase/IPM_isomerase"/>
</dbReference>
<evidence type="ECO:0000256" key="1">
    <source>
        <dbReference type="ARBA" id="ARBA00001966"/>
    </source>
</evidence>
<evidence type="ECO:0000256" key="2">
    <source>
        <dbReference type="ARBA" id="ARBA00007185"/>
    </source>
</evidence>
<comment type="similarity">
    <text evidence="2">Belongs to the aconitase/IPM isomerase family.</text>
</comment>
<dbReference type="InterPro" id="IPR018136">
    <property type="entry name" value="Aconitase_4Fe-4S_BS"/>
</dbReference>
<dbReference type="GO" id="GO:0051539">
    <property type="term" value="F:4 iron, 4 sulfur cluster binding"/>
    <property type="evidence" value="ECO:0007669"/>
    <property type="project" value="TreeGrafter"/>
</dbReference>
<gene>
    <name evidence="9" type="ORF">T472_0206505</name>
</gene>
<accession>V7I8V4</accession>
<dbReference type="NCBIfam" id="TIGR01342">
    <property type="entry name" value="acon_putative"/>
    <property type="match status" value="1"/>
</dbReference>
<name>V7I8V4_9CLOT</name>
<evidence type="ECO:0000256" key="4">
    <source>
        <dbReference type="ARBA" id="ARBA00022723"/>
    </source>
</evidence>
<dbReference type="Pfam" id="PF00330">
    <property type="entry name" value="Aconitase"/>
    <property type="match status" value="1"/>
</dbReference>
<dbReference type="InterPro" id="IPR006250">
    <property type="entry name" value="Aconitase_put"/>
</dbReference>
<feature type="domain" description="Aconitase/3-isopropylmalate dehydratase large subunit alpha/beta/alpha" evidence="7">
    <location>
        <begin position="9"/>
        <end position="408"/>
    </location>
</feature>
<dbReference type="eggNOG" id="COG1048">
    <property type="taxonomic scope" value="Bacteria"/>
</dbReference>
<evidence type="ECO:0000313" key="9">
    <source>
        <dbReference type="EMBL" id="ETA81452.1"/>
    </source>
</evidence>
<dbReference type="AlphaFoldDB" id="V7I8V4"/>
<dbReference type="Proteomes" id="UP000017747">
    <property type="component" value="Unassembled WGS sequence"/>
</dbReference>
<dbReference type="InterPro" id="IPR001030">
    <property type="entry name" value="Acoase/IPM_deHydtase_lsu_aba"/>
</dbReference>
<evidence type="ECO:0000256" key="3">
    <source>
        <dbReference type="ARBA" id="ARBA00011245"/>
    </source>
</evidence>
<keyword evidence="6" id="KW-0411">Iron-sulfur</keyword>
<dbReference type="PANTHER" id="PTHR43160:SF3">
    <property type="entry name" value="ACONITATE HYDRATASE, MITOCHONDRIAL"/>
    <property type="match status" value="1"/>
</dbReference>
<dbReference type="InterPro" id="IPR000573">
    <property type="entry name" value="AconitaseA/IPMdHydase_ssu_swvl"/>
</dbReference>
<dbReference type="GO" id="GO:0006099">
    <property type="term" value="P:tricarboxylic acid cycle"/>
    <property type="evidence" value="ECO:0007669"/>
    <property type="project" value="UniProtKB-UniPathway"/>
</dbReference>
<dbReference type="GO" id="GO:0005829">
    <property type="term" value="C:cytosol"/>
    <property type="evidence" value="ECO:0007669"/>
    <property type="project" value="TreeGrafter"/>
</dbReference>
<dbReference type="InterPro" id="IPR015931">
    <property type="entry name" value="Acnase/IPM_dHydase_lsu_aba_1/3"/>
</dbReference>
<evidence type="ECO:0000259" key="7">
    <source>
        <dbReference type="Pfam" id="PF00330"/>
    </source>
</evidence>
<protein>
    <submittedName>
        <fullName evidence="9">Aconitate hydratase</fullName>
        <ecNumber evidence="9">4.2.1.3</ecNumber>
    </submittedName>
</protein>
<evidence type="ECO:0000256" key="5">
    <source>
        <dbReference type="ARBA" id="ARBA00023004"/>
    </source>
</evidence>
<dbReference type="NCBIfam" id="NF005558">
    <property type="entry name" value="PRK07229.1"/>
    <property type="match status" value="1"/>
</dbReference>
<keyword evidence="5" id="KW-0408">Iron</keyword>
<dbReference type="PROSITE" id="PS01244">
    <property type="entry name" value="ACONITASE_2"/>
    <property type="match status" value="1"/>
</dbReference>
<evidence type="ECO:0000256" key="6">
    <source>
        <dbReference type="ARBA" id="ARBA00023014"/>
    </source>
</evidence>
<comment type="cofactor">
    <cofactor evidence="1">
        <name>[4Fe-4S] cluster</name>
        <dbReference type="ChEBI" id="CHEBI:49883"/>
    </cofactor>
</comment>
<keyword evidence="4" id="KW-0479">Metal-binding</keyword>
<evidence type="ECO:0000313" key="10">
    <source>
        <dbReference type="Proteomes" id="UP000017747"/>
    </source>
</evidence>
<feature type="domain" description="Aconitase A/isopropylmalate dehydratase small subunit swivel" evidence="8">
    <location>
        <begin position="517"/>
        <end position="581"/>
    </location>
</feature>
<dbReference type="GO" id="GO:0003994">
    <property type="term" value="F:aconitate hydratase activity"/>
    <property type="evidence" value="ECO:0007669"/>
    <property type="project" value="UniProtKB-EC"/>
</dbReference>
<dbReference type="PATRIC" id="fig|994573.3.peg.1216"/>
<dbReference type="InterPro" id="IPR015928">
    <property type="entry name" value="Aconitase/3IPM_dehydase_swvl"/>
</dbReference>
<sequence>MMGLSITSKILKSHLIEGNLYPGEQVLVSVDQTLGHDLTGIMAAQVLESVQPEKLSTEVSVFYCDHNTLAVSSENADDHMYLKTAAERYGVYFSKPGNGICHFLHCQRFAKPGKIMLGADSHTPTSGALGMLSIGSGGLTVAKGMLGEGFRMTTPKVINIRLTGRLNPGVAAKDIALEALRILTVKGGIGAIIEYTGEGVKTLSVPERATLANMSIELGATTGIFPSDEVTYEYMKAQEREDSWIELLPDEDAAYDRTIEIDLGELEPLVARPHMPDLVSTAREVSSVRPNSVFIGSCTNASYSDILKASKILKGHKVHKDIDLTVAPGSKQVLEHLIKDGVLADLVESGARILECACGPCIGIGQVPCANGIAVRTSNRNFPGRSGSQSASVYLASPETAAATAITGHITDVRDMMDAGILADCSEPVTYKIDDSSFIRPEDVSNPKDVKVIKGENISDLPMRGALRDRIEAVSVIKLGDNITTDDIIPGGSSILQFIANIPKFAEFTFCYTDETFVDRIKKLKNSVIIGGENYGQGSSREHAAMLPMYFGTEVVFAKSFARIHKENLINYGILPLVFKDKEDYDRIDMNDTFVIENVLLQADSGEVTVKVPGKGLEFKTALEVSPYDLKVLKEGGALNYLRNK</sequence>
<proteinExistence type="inferred from homology"/>
<dbReference type="Gene3D" id="3.20.19.10">
    <property type="entry name" value="Aconitase, domain 4"/>
    <property type="match status" value="1"/>
</dbReference>
<comment type="caution">
    <text evidence="9">The sequence shown here is derived from an EMBL/GenBank/DDBJ whole genome shotgun (WGS) entry which is preliminary data.</text>
</comment>
<organism evidence="9 10">
    <name type="scientific">Youngiibacter fragilis 232.1</name>
    <dbReference type="NCBI Taxonomy" id="994573"/>
    <lineage>
        <taxon>Bacteria</taxon>
        <taxon>Bacillati</taxon>
        <taxon>Bacillota</taxon>
        <taxon>Clostridia</taxon>
        <taxon>Eubacteriales</taxon>
        <taxon>Clostridiaceae</taxon>
        <taxon>Youngiibacter</taxon>
    </lineage>
</organism>
<dbReference type="STRING" id="994573.T472_0206505"/>
<dbReference type="EMBL" id="AXUN02000113">
    <property type="protein sequence ID" value="ETA81452.1"/>
    <property type="molecule type" value="Genomic_DNA"/>
</dbReference>
<dbReference type="PANTHER" id="PTHR43160">
    <property type="entry name" value="ACONITATE HYDRATASE B"/>
    <property type="match status" value="1"/>
</dbReference>
<dbReference type="SUPFAM" id="SSF53732">
    <property type="entry name" value="Aconitase iron-sulfur domain"/>
    <property type="match status" value="1"/>
</dbReference>
<dbReference type="UniPathway" id="UPA00223">
    <property type="reaction ID" value="UER00718"/>
</dbReference>